<sequence length="101" mass="10995">MTGRQRLTPYFVEPHGKAHEFAATETAPGIWLIYRPTGHRHRWLALRLAGYVFGFAGTFIFVHGFETSPKAALIGGVLLGLAVAADRYAAARLNGANASNR</sequence>
<keyword evidence="1" id="KW-0812">Transmembrane</keyword>
<evidence type="ECO:0000313" key="3">
    <source>
        <dbReference type="Proteomes" id="UP000007883"/>
    </source>
</evidence>
<keyword evidence="1" id="KW-0472">Membrane</keyword>
<dbReference type="EMBL" id="AP012320">
    <property type="protein sequence ID" value="BAL97061.1"/>
    <property type="molecule type" value="Genomic_DNA"/>
</dbReference>
<organism evidence="2 3">
    <name type="scientific">Rubrivivax gelatinosus (strain NBRC 100245 / IL144)</name>
    <dbReference type="NCBI Taxonomy" id="983917"/>
    <lineage>
        <taxon>Bacteria</taxon>
        <taxon>Pseudomonadati</taxon>
        <taxon>Pseudomonadota</taxon>
        <taxon>Betaproteobacteria</taxon>
        <taxon>Burkholderiales</taxon>
        <taxon>Sphaerotilaceae</taxon>
        <taxon>Rubrivivax</taxon>
    </lineage>
</organism>
<evidence type="ECO:0000256" key="1">
    <source>
        <dbReference type="SAM" id="Phobius"/>
    </source>
</evidence>
<dbReference type="AlphaFoldDB" id="I0HVM4"/>
<evidence type="ECO:0008006" key="4">
    <source>
        <dbReference type="Google" id="ProtNLM"/>
    </source>
</evidence>
<accession>I0HVM4</accession>
<dbReference type="HOGENOM" id="CLU_2289579_0_0_4"/>
<gene>
    <name evidence="2" type="ordered locus">RGE_37220</name>
</gene>
<dbReference type="KEGG" id="rge:RGE_37220"/>
<keyword evidence="3" id="KW-1185">Reference proteome</keyword>
<feature type="transmembrane region" description="Helical" evidence="1">
    <location>
        <begin position="71"/>
        <end position="90"/>
    </location>
</feature>
<evidence type="ECO:0000313" key="2">
    <source>
        <dbReference type="EMBL" id="BAL97061.1"/>
    </source>
</evidence>
<name>I0HVM4_RUBGI</name>
<feature type="transmembrane region" description="Helical" evidence="1">
    <location>
        <begin position="44"/>
        <end position="65"/>
    </location>
</feature>
<reference evidence="2 3" key="1">
    <citation type="journal article" date="2012" name="J. Bacteriol.">
        <title>Complete genome sequence of phototrophic betaproteobacterium Rubrivivax gelatinosus IL144.</title>
        <authorList>
            <person name="Nagashima S."/>
            <person name="Kamimura A."/>
            <person name="Shimizu T."/>
            <person name="Nakamura-isaki S."/>
            <person name="Aono E."/>
            <person name="Sakamoto K."/>
            <person name="Ichikawa N."/>
            <person name="Nakazawa H."/>
            <person name="Sekine M."/>
            <person name="Yamazaki S."/>
            <person name="Fujita N."/>
            <person name="Shimada K."/>
            <person name="Hanada S."/>
            <person name="Nagashima K.V.P."/>
        </authorList>
    </citation>
    <scope>NUCLEOTIDE SEQUENCE [LARGE SCALE GENOMIC DNA]</scope>
    <source>
        <strain evidence="3">NBRC 100245 / IL144</strain>
    </source>
</reference>
<dbReference type="Proteomes" id="UP000007883">
    <property type="component" value="Chromosome"/>
</dbReference>
<proteinExistence type="predicted"/>
<keyword evidence="1" id="KW-1133">Transmembrane helix</keyword>
<protein>
    <recommendedName>
        <fullName evidence="4">Transmembrane protein</fullName>
    </recommendedName>
</protein>
<dbReference type="PATRIC" id="fig|983917.3.peg.3631"/>